<evidence type="ECO:0000313" key="4">
    <source>
        <dbReference type="Proteomes" id="UP000653565"/>
    </source>
</evidence>
<evidence type="ECO:0000313" key="3">
    <source>
        <dbReference type="EMBL" id="KAF4233882.1"/>
    </source>
</evidence>
<name>A0A8H4EEV4_9EURO</name>
<evidence type="ECO:0000256" key="1">
    <source>
        <dbReference type="SAM" id="MobiDB-lite"/>
    </source>
</evidence>
<organism evidence="3 4">
    <name type="scientific">Aspergillus fumigatiaffinis</name>
    <dbReference type="NCBI Taxonomy" id="340414"/>
    <lineage>
        <taxon>Eukaryota</taxon>
        <taxon>Fungi</taxon>
        <taxon>Dikarya</taxon>
        <taxon>Ascomycota</taxon>
        <taxon>Pezizomycotina</taxon>
        <taxon>Eurotiomycetes</taxon>
        <taxon>Eurotiomycetidae</taxon>
        <taxon>Eurotiales</taxon>
        <taxon>Aspergillaceae</taxon>
        <taxon>Aspergillus</taxon>
        <taxon>Aspergillus subgen. Fumigati</taxon>
    </lineage>
</organism>
<sequence>MRAPISLLCLFAQTTCLVCLWSSFALIQGVATSRHDPLGLVYEAAAPPQLAKRQDLQSFAGALGGAAPAVTSTGNSERPYGVSGNTFTGFESAAQRSCNEQFDACQKIANTDRSASFSLQDCQDQLKSCMSVSTVQATAASVNHLESASDTNAGPIAQTTIPYDDEFDLVYLVTMFAPIPPAQPYAFQASCSHYTPMHPSPLSPRSSTLASARPMNGVPSASIASTDHRATSNTDRADSASTQAHNFSFSTENTNSTTTATTKSSPLSSRSRSSPTYAQRYAALSNPLNNASRTYATSTSPSARNTRRTVFLNRIKAGRDAERFENRGEQLMMMEHVAEQKQWGELMRRRADGLMEAYHLNEDVGEDMDGIDDADVRALDEYVSEEQAMQTALLETAHVPFGKMDRTHDPSSSFSDEEYDDIFMGLADQVPQSQDMDMSSG</sequence>
<protein>
    <submittedName>
        <fullName evidence="3">Uncharacterized protein</fullName>
    </submittedName>
</protein>
<feature type="region of interest" description="Disordered" evidence="1">
    <location>
        <begin position="198"/>
        <end position="304"/>
    </location>
</feature>
<comment type="caution">
    <text evidence="3">The sequence shown here is derived from an EMBL/GenBank/DDBJ whole genome shotgun (WGS) entry which is preliminary data.</text>
</comment>
<feature type="compositionally biased region" description="Low complexity" evidence="1">
    <location>
        <begin position="248"/>
        <end position="275"/>
    </location>
</feature>
<dbReference type="EMBL" id="JAAAPX010000074">
    <property type="protein sequence ID" value="KAF4233882.1"/>
    <property type="molecule type" value="Genomic_DNA"/>
</dbReference>
<dbReference type="AlphaFoldDB" id="A0A8H4EEV4"/>
<dbReference type="Proteomes" id="UP000653565">
    <property type="component" value="Unassembled WGS sequence"/>
</dbReference>
<feature type="compositionally biased region" description="Polar residues" evidence="1">
    <location>
        <begin position="286"/>
        <end position="304"/>
    </location>
</feature>
<feature type="chain" id="PRO_5044154880" evidence="2">
    <location>
        <begin position="33"/>
        <end position="441"/>
    </location>
</feature>
<proteinExistence type="predicted"/>
<reference evidence="3" key="1">
    <citation type="journal article" date="2020" name="bioRxiv">
        <title>Genomic and phenotypic heterogeneity of clinical isolates of the human pathogens Aspergillus fumigatus, Aspergillus lentulus and Aspergillus fumigatiaffinis.</title>
        <authorList>
            <person name="dos Santos R.A.C."/>
            <person name="Steenwyk J.L."/>
            <person name="Rivero-Menendez O."/>
            <person name="Mead M.E."/>
            <person name="Silva L.P."/>
            <person name="Bastos R.W."/>
            <person name="Alastruey-Izquierdo A."/>
            <person name="Goldman G.H."/>
            <person name="Rokas A."/>
        </authorList>
    </citation>
    <scope>NUCLEOTIDE SEQUENCE</scope>
    <source>
        <strain evidence="3">CNM-CM6805</strain>
    </source>
</reference>
<reference evidence="3" key="2">
    <citation type="submission" date="2020-04" db="EMBL/GenBank/DDBJ databases">
        <authorList>
            <person name="Santos R.A.C."/>
            <person name="Steenwyk J.L."/>
            <person name="Rivero-Menendez O."/>
            <person name="Mead M.E."/>
            <person name="Silva L.P."/>
            <person name="Bastos R.W."/>
            <person name="Alastruey-Izquierdo A."/>
            <person name="Goldman G.H."/>
            <person name="Rokas A."/>
        </authorList>
    </citation>
    <scope>NUCLEOTIDE SEQUENCE</scope>
    <source>
        <strain evidence="3">CNM-CM6805</strain>
    </source>
</reference>
<keyword evidence="4" id="KW-1185">Reference proteome</keyword>
<accession>A0A8H4EEV4</accession>
<keyword evidence="2" id="KW-0732">Signal</keyword>
<feature type="signal peptide" evidence="2">
    <location>
        <begin position="1"/>
        <end position="32"/>
    </location>
</feature>
<evidence type="ECO:0000256" key="2">
    <source>
        <dbReference type="SAM" id="SignalP"/>
    </source>
</evidence>
<feature type="compositionally biased region" description="Basic and acidic residues" evidence="1">
    <location>
        <begin position="226"/>
        <end position="238"/>
    </location>
</feature>
<gene>
    <name evidence="3" type="ORF">CNMCM6805_008991</name>
</gene>
<dbReference type="OrthoDB" id="5279705at2759"/>